<evidence type="ECO:0000256" key="4">
    <source>
        <dbReference type="ARBA" id="ARBA00022741"/>
    </source>
</evidence>
<dbReference type="NCBIfam" id="TIGR00636">
    <property type="entry name" value="PduO_Nterm"/>
    <property type="match status" value="1"/>
</dbReference>
<dbReference type="Gene3D" id="1.20.1200.10">
    <property type="entry name" value="Cobalamin adenosyltransferase-like"/>
    <property type="match status" value="1"/>
</dbReference>
<keyword evidence="2" id="KW-0963">Cytoplasm</keyword>
<organism evidence="7">
    <name type="scientific">marine metagenome</name>
    <dbReference type="NCBI Taxonomy" id="408172"/>
    <lineage>
        <taxon>unclassified sequences</taxon>
        <taxon>metagenomes</taxon>
        <taxon>ecological metagenomes</taxon>
    </lineage>
</organism>
<dbReference type="InterPro" id="IPR029499">
    <property type="entry name" value="PduO-typ"/>
</dbReference>
<evidence type="ECO:0000313" key="7">
    <source>
        <dbReference type="EMBL" id="SUZ90448.1"/>
    </source>
</evidence>
<evidence type="ECO:0000256" key="2">
    <source>
        <dbReference type="ARBA" id="ARBA00022490"/>
    </source>
</evidence>
<keyword evidence="3" id="KW-0808">Transferase</keyword>
<feature type="domain" description="Cobalamin adenosyltransferase-like" evidence="6">
    <location>
        <begin position="7"/>
        <end position="171"/>
    </location>
</feature>
<evidence type="ECO:0000256" key="5">
    <source>
        <dbReference type="ARBA" id="ARBA00022840"/>
    </source>
</evidence>
<dbReference type="Pfam" id="PF01923">
    <property type="entry name" value="Cob_adeno_trans"/>
    <property type="match status" value="1"/>
</dbReference>
<keyword evidence="4" id="KW-0547">Nucleotide-binding</keyword>
<evidence type="ECO:0000259" key="6">
    <source>
        <dbReference type="Pfam" id="PF01923"/>
    </source>
</evidence>
<evidence type="ECO:0000256" key="1">
    <source>
        <dbReference type="ARBA" id="ARBA00004496"/>
    </source>
</evidence>
<dbReference type="GO" id="GO:0005737">
    <property type="term" value="C:cytoplasm"/>
    <property type="evidence" value="ECO:0007669"/>
    <property type="project" value="UniProtKB-SubCell"/>
</dbReference>
<dbReference type="EMBL" id="UINC01001895">
    <property type="protein sequence ID" value="SUZ90448.1"/>
    <property type="molecule type" value="Genomic_DNA"/>
</dbReference>
<dbReference type="InterPro" id="IPR016030">
    <property type="entry name" value="CblAdoTrfase-like"/>
</dbReference>
<proteinExistence type="predicted"/>
<keyword evidence="5" id="KW-0067">ATP-binding</keyword>
<dbReference type="InterPro" id="IPR036451">
    <property type="entry name" value="CblAdoTrfase-like_sf"/>
</dbReference>
<dbReference type="PANTHER" id="PTHR12213:SF0">
    <property type="entry name" value="CORRINOID ADENOSYLTRANSFERASE MMAB"/>
    <property type="match status" value="1"/>
</dbReference>
<name>A0A381RHN9_9ZZZZ</name>
<gene>
    <name evidence="7" type="ORF">METZ01_LOCUS43302</name>
</gene>
<evidence type="ECO:0000256" key="3">
    <source>
        <dbReference type="ARBA" id="ARBA00022679"/>
    </source>
</evidence>
<dbReference type="PANTHER" id="PTHR12213">
    <property type="entry name" value="CORRINOID ADENOSYLTRANSFERASE"/>
    <property type="match status" value="1"/>
</dbReference>
<dbReference type="SUPFAM" id="SSF89028">
    <property type="entry name" value="Cobalamin adenosyltransferase-like"/>
    <property type="match status" value="1"/>
</dbReference>
<protein>
    <recommendedName>
        <fullName evidence="6">Cobalamin adenosyltransferase-like domain-containing protein</fullName>
    </recommendedName>
</protein>
<sequence length="187" mass="20231">MAKLTKLYTRTGDSGLTRLGAGTEVAKDSLRVRAYGTVDELNSCIGKARALGLCERLSAELTAIQNQLFDLGGDLATPESENPEFDVPRIGTGHVNKLEALIDELTEVVGPLENFILPGGSPGAAALHVARTVCRRAERRVVSLAREENVGADMVSYLNRLSDALFVMARFENREAGVEEPLWQPGH</sequence>
<dbReference type="GO" id="GO:0008817">
    <property type="term" value="F:corrinoid adenosyltransferase activity"/>
    <property type="evidence" value="ECO:0007669"/>
    <property type="project" value="TreeGrafter"/>
</dbReference>
<comment type="subcellular location">
    <subcellularLocation>
        <location evidence="1">Cytoplasm</location>
    </subcellularLocation>
</comment>
<dbReference type="GO" id="GO:0005524">
    <property type="term" value="F:ATP binding"/>
    <property type="evidence" value="ECO:0007669"/>
    <property type="project" value="UniProtKB-KW"/>
</dbReference>
<accession>A0A381RHN9</accession>
<dbReference type="AlphaFoldDB" id="A0A381RHN9"/>
<reference evidence="7" key="1">
    <citation type="submission" date="2018-05" db="EMBL/GenBank/DDBJ databases">
        <authorList>
            <person name="Lanie J.A."/>
            <person name="Ng W.-L."/>
            <person name="Kazmierczak K.M."/>
            <person name="Andrzejewski T.M."/>
            <person name="Davidsen T.M."/>
            <person name="Wayne K.J."/>
            <person name="Tettelin H."/>
            <person name="Glass J.I."/>
            <person name="Rusch D."/>
            <person name="Podicherti R."/>
            <person name="Tsui H.-C.T."/>
            <person name="Winkler M.E."/>
        </authorList>
    </citation>
    <scope>NUCLEOTIDE SEQUENCE</scope>
</reference>
<dbReference type="FunFam" id="1.20.1200.10:FF:000003">
    <property type="entry name" value="ATP:cob(I)alamin adenosyltransferase"/>
    <property type="match status" value="1"/>
</dbReference>